<dbReference type="InterPro" id="IPR050706">
    <property type="entry name" value="Cyclic-di-GMP_PDE-like"/>
</dbReference>
<dbReference type="PANTHER" id="PTHR33121">
    <property type="entry name" value="CYCLIC DI-GMP PHOSPHODIESTERASE PDEF"/>
    <property type="match status" value="1"/>
</dbReference>
<dbReference type="GO" id="GO:0071111">
    <property type="term" value="F:cyclic-guanylate-specific phosphodiesterase activity"/>
    <property type="evidence" value="ECO:0007669"/>
    <property type="project" value="InterPro"/>
</dbReference>
<proteinExistence type="predicted"/>
<dbReference type="RefSeq" id="WP_086958926.1">
    <property type="nucleotide sequence ID" value="NZ_AP018046.1"/>
</dbReference>
<dbReference type="Proteomes" id="UP000516656">
    <property type="component" value="Chromosome 2"/>
</dbReference>
<accession>A0A1V1VEA4</accession>
<dbReference type="SUPFAM" id="SSF141868">
    <property type="entry name" value="EAL domain-like"/>
    <property type="match status" value="1"/>
</dbReference>
<dbReference type="EMBL" id="AP018046">
    <property type="protein sequence ID" value="BAX55158.1"/>
    <property type="molecule type" value="Genomic_DNA"/>
</dbReference>
<name>A0A1V1VEA4_PHODP</name>
<evidence type="ECO:0000313" key="5">
    <source>
        <dbReference type="Proteomes" id="UP000516656"/>
    </source>
</evidence>
<dbReference type="Gene3D" id="3.20.20.450">
    <property type="entry name" value="EAL domain"/>
    <property type="match status" value="1"/>
</dbReference>
<dbReference type="Proteomes" id="UP000218676">
    <property type="component" value="Chromosome 2"/>
</dbReference>
<evidence type="ECO:0000259" key="1">
    <source>
        <dbReference type="PROSITE" id="PS50883"/>
    </source>
</evidence>
<organism evidence="3 5">
    <name type="scientific">Photobacterium damsela subsp. piscicida</name>
    <name type="common">Pasteurella piscicida</name>
    <dbReference type="NCBI Taxonomy" id="38294"/>
    <lineage>
        <taxon>Bacteria</taxon>
        <taxon>Pseudomonadati</taxon>
        <taxon>Pseudomonadota</taxon>
        <taxon>Gammaproteobacteria</taxon>
        <taxon>Vibrionales</taxon>
        <taxon>Vibrionaceae</taxon>
        <taxon>Photobacterium</taxon>
    </lineage>
</organism>
<feature type="domain" description="EAL" evidence="1">
    <location>
        <begin position="30"/>
        <end position="283"/>
    </location>
</feature>
<gene>
    <name evidence="3" type="ORF">IC627_16350</name>
    <name evidence="2" type="ORF">PDPUS_2_00572</name>
</gene>
<evidence type="ECO:0000313" key="2">
    <source>
        <dbReference type="EMBL" id="BAX55158.1"/>
    </source>
</evidence>
<protein>
    <submittedName>
        <fullName evidence="2">Cyclic-di-GMP phosphodiesterase AdrB</fullName>
    </submittedName>
    <submittedName>
        <fullName evidence="3">EAL domain-containing protein</fullName>
    </submittedName>
</protein>
<dbReference type="InterPro" id="IPR035919">
    <property type="entry name" value="EAL_sf"/>
</dbReference>
<dbReference type="Pfam" id="PF00563">
    <property type="entry name" value="EAL"/>
    <property type="match status" value="1"/>
</dbReference>
<dbReference type="AlphaFoldDB" id="A0A1V1VEA4"/>
<sequence>MQQGMKQNEWVVKTVDSILHTHEEIECHLSYDESSGIYVATYLGFIMKSAFQPIIHLDGSLMGYEALLRVYDEQTFVKCDTEQFVKSPFLSCNARLNIDTLARVLHLKNFFLHIAEGHLFLNTNPDAVIDSVSVDYFNQFIHCRIQPMGTAIDQIYLELLEYKCSSDQALTTSIQDLSKNGFKIALDDYGCKASSEIRARNVRPDIIKMDRSLLAQYMVGVQEPLLKAIRVARELNAEVLLEGVEDFNFYLKARDLDVNYLQGYFIGRPELVHYLSRPFEFFDKG</sequence>
<reference evidence="2" key="1">
    <citation type="journal article" date="2017" name="Genome Announc.">
        <title>Whole-Genome Sequence of Photobacterium damselae subsp. piscicida Strain 91-197, Isolated from Hybrid Striped Bass (Morone sp.) in the United States.</title>
        <authorList>
            <person name="Teru Y."/>
            <person name="Hikima J."/>
            <person name="Kono T."/>
            <person name="Sakai M."/>
            <person name="Takano T."/>
            <person name="Hawke J.P."/>
            <person name="Takeyama H."/>
            <person name="Aoki T."/>
        </authorList>
    </citation>
    <scope>NUCLEOTIDE SEQUENCE</scope>
    <source>
        <strain evidence="2">91-197</strain>
    </source>
</reference>
<dbReference type="PANTHER" id="PTHR33121:SF76">
    <property type="entry name" value="SIGNALING PROTEIN"/>
    <property type="match status" value="1"/>
</dbReference>
<reference evidence="3 5" key="3">
    <citation type="submission" date="2020-09" db="EMBL/GenBank/DDBJ databases">
        <title>Complete, closed and curated genome sequences of Photobacterium damselae subsp. piscicida isolates from Australia indicate localised evolution and additional plasmid-borne pathogenicity mechanisms.</title>
        <authorList>
            <person name="Baseggio L."/>
            <person name="Silayeva O."/>
            <person name="Buller N."/>
            <person name="Landos M."/>
            <person name="Engelstaedter J."/>
            <person name="Barnes A.C."/>
        </authorList>
    </citation>
    <scope>NUCLEOTIDE SEQUENCE [LARGE SCALE GENOMIC DNA]</scope>
    <source>
        <strain evidence="3 5">AS-16-0540-1</strain>
    </source>
</reference>
<dbReference type="CDD" id="cd01948">
    <property type="entry name" value="EAL"/>
    <property type="match status" value="1"/>
</dbReference>
<dbReference type="EMBL" id="CP061855">
    <property type="protein sequence ID" value="QOD58449.1"/>
    <property type="molecule type" value="Genomic_DNA"/>
</dbReference>
<dbReference type="SMART" id="SM00052">
    <property type="entry name" value="EAL"/>
    <property type="match status" value="1"/>
</dbReference>
<dbReference type="InterPro" id="IPR001633">
    <property type="entry name" value="EAL_dom"/>
</dbReference>
<evidence type="ECO:0000313" key="4">
    <source>
        <dbReference type="Proteomes" id="UP000218676"/>
    </source>
</evidence>
<reference evidence="4" key="2">
    <citation type="submission" date="2017-05" db="EMBL/GenBank/DDBJ databases">
        <title>Whole genome sequence of fish pathogenic bacteria, Photobacterium damselae subsp. piscicida, strain 91-197, isolated from hybrid striped bass (Morone sp.) in USA.</title>
        <authorList>
            <person name="Teru Y."/>
            <person name="Hikima J."/>
            <person name="Kono T."/>
            <person name="Sakai M."/>
            <person name="Takano T."/>
            <person name="Hawke J.P."/>
            <person name="Takeyama H."/>
            <person name="Aoki T."/>
        </authorList>
    </citation>
    <scope>NUCLEOTIDE SEQUENCE [LARGE SCALE GENOMIC DNA]</scope>
    <source>
        <strain evidence="4">91-197</strain>
    </source>
</reference>
<evidence type="ECO:0000313" key="3">
    <source>
        <dbReference type="EMBL" id="QOD58449.1"/>
    </source>
</evidence>
<dbReference type="PROSITE" id="PS50883">
    <property type="entry name" value="EAL"/>
    <property type="match status" value="1"/>
</dbReference>